<gene>
    <name evidence="3" type="ORF">NCTC6754_06490</name>
</gene>
<evidence type="ECO:0000313" key="3">
    <source>
        <dbReference type="EMBL" id="VEB60549.1"/>
    </source>
</evidence>
<reference evidence="3 4" key="1">
    <citation type="submission" date="2018-12" db="EMBL/GenBank/DDBJ databases">
        <authorList>
            <consortium name="Pathogen Informatics"/>
        </authorList>
    </citation>
    <scope>NUCLEOTIDE SEQUENCE [LARGE SCALE GENOMIC DNA]</scope>
    <source>
        <strain evidence="3 4">NCTC6754</strain>
    </source>
</reference>
<feature type="transmembrane region" description="Helical" evidence="1">
    <location>
        <begin position="27"/>
        <end position="49"/>
    </location>
</feature>
<accession>A0A447U4Y8</accession>
<dbReference type="Proteomes" id="UP000269208">
    <property type="component" value="Chromosome"/>
</dbReference>
<dbReference type="Gene3D" id="1.10.287.1260">
    <property type="match status" value="1"/>
</dbReference>
<organism evidence="3 4">
    <name type="scientific">Salmonella enterica I</name>
    <dbReference type="NCBI Taxonomy" id="59201"/>
    <lineage>
        <taxon>Bacteria</taxon>
        <taxon>Pseudomonadati</taxon>
        <taxon>Pseudomonadota</taxon>
        <taxon>Gammaproteobacteria</taxon>
        <taxon>Enterobacterales</taxon>
        <taxon>Enterobacteriaceae</taxon>
        <taxon>Salmonella</taxon>
    </lineage>
</organism>
<name>A0A447U4Y8_SALET</name>
<dbReference type="InterPro" id="IPR011014">
    <property type="entry name" value="MscS_channel_TM-2"/>
</dbReference>
<protein>
    <submittedName>
        <fullName evidence="3">Inner membrane protein</fullName>
    </submittedName>
</protein>
<proteinExistence type="predicted"/>
<evidence type="ECO:0000256" key="1">
    <source>
        <dbReference type="SAM" id="Phobius"/>
    </source>
</evidence>
<dbReference type="InterPro" id="IPR049142">
    <property type="entry name" value="MS_channel_1st"/>
</dbReference>
<keyword evidence="1" id="KW-0812">Transmembrane</keyword>
<dbReference type="GO" id="GO:0016020">
    <property type="term" value="C:membrane"/>
    <property type="evidence" value="ECO:0007669"/>
    <property type="project" value="InterPro"/>
</dbReference>
<dbReference type="EMBL" id="LR134190">
    <property type="protein sequence ID" value="VEB60549.1"/>
    <property type="molecule type" value="Genomic_DNA"/>
</dbReference>
<dbReference type="AlphaFoldDB" id="A0A447U4Y8"/>
<dbReference type="Pfam" id="PF21088">
    <property type="entry name" value="MS_channel_1st"/>
    <property type="match status" value="1"/>
</dbReference>
<evidence type="ECO:0000313" key="4">
    <source>
        <dbReference type="Proteomes" id="UP000269208"/>
    </source>
</evidence>
<dbReference type="SUPFAM" id="SSF82861">
    <property type="entry name" value="Mechanosensitive channel protein MscS (YggB), transmembrane region"/>
    <property type="match status" value="1"/>
</dbReference>
<feature type="domain" description="Mechanosensitive ion channel transmembrane helices 2/3" evidence="2">
    <location>
        <begin position="35"/>
        <end position="66"/>
    </location>
</feature>
<keyword evidence="1" id="KW-1133">Transmembrane helix</keyword>
<sequence>MAIWLDQGVQSWMRHLLYAPGSNKNPVTLVILGMILRVLVWSMMLLSILANVGVDITALVASLGVGRYCYCPGGTNRSERCLRFAIDWFR</sequence>
<evidence type="ECO:0000259" key="2">
    <source>
        <dbReference type="Pfam" id="PF21088"/>
    </source>
</evidence>
<keyword evidence="1" id="KW-0472">Membrane</keyword>